<name>A0AAN1XZZ5_UNVUL</name>
<evidence type="ECO:0000313" key="7">
    <source>
        <dbReference type="EMBL" id="BDE08094.1"/>
    </source>
</evidence>
<reference evidence="7 8" key="1">
    <citation type="journal article" date="2022" name="ISME Commun">
        <title>Vulcanimicrobium alpinus gen. nov. sp. nov., the first cultivated representative of the candidate phylum 'Eremiobacterota', is a metabolically versatile aerobic anoxygenic phototroph.</title>
        <authorList>
            <person name="Yabe S."/>
            <person name="Muto K."/>
            <person name="Abe K."/>
            <person name="Yokota A."/>
            <person name="Staudigel H."/>
            <person name="Tebo B.M."/>
        </authorList>
    </citation>
    <scope>NUCLEOTIDE SEQUENCE [LARGE SCALE GENOMIC DNA]</scope>
    <source>
        <strain evidence="7 8">WC8-2</strain>
    </source>
</reference>
<dbReference type="InterPro" id="IPR014146">
    <property type="entry name" value="LigD_ligase_dom"/>
</dbReference>
<evidence type="ECO:0000256" key="1">
    <source>
        <dbReference type="ARBA" id="ARBA00007572"/>
    </source>
</evidence>
<accession>A0AAN1XZZ5</accession>
<feature type="domain" description="ATP-dependent DNA ligase family profile" evidence="6">
    <location>
        <begin position="343"/>
        <end position="477"/>
    </location>
</feature>
<dbReference type="PROSITE" id="PS50160">
    <property type="entry name" value="DNA_LIGASE_A3"/>
    <property type="match status" value="1"/>
</dbReference>
<evidence type="ECO:0000313" key="8">
    <source>
        <dbReference type="Proteomes" id="UP001317532"/>
    </source>
</evidence>
<dbReference type="GO" id="GO:0005524">
    <property type="term" value="F:ATP binding"/>
    <property type="evidence" value="ECO:0007669"/>
    <property type="project" value="InterPro"/>
</dbReference>
<protein>
    <recommendedName>
        <fullName evidence="2">DNA ligase (ATP)</fullName>
        <ecNumber evidence="2">6.5.1.1</ecNumber>
    </recommendedName>
</protein>
<dbReference type="AlphaFoldDB" id="A0AAN1XZZ5"/>
<comment type="catalytic activity">
    <reaction evidence="4">
        <text>ATP + (deoxyribonucleotide)n-3'-hydroxyl + 5'-phospho-(deoxyribonucleotide)m = (deoxyribonucleotide)n+m + AMP + diphosphate.</text>
        <dbReference type="EC" id="6.5.1.1"/>
    </reaction>
</comment>
<sequence>MNRKSSGAKPPGRKKAAKAAEPLAEYARKRDFAATPEPKGRKRSASKQLRFVVQEHRATRLHWDFRLEAGGVMPSWAVAKGPTLVPLEKRLAMKTEDHPLDYQTFEGVIPEGNYGAGEVIVWDNGTYALAEGDDPIAEIAKGKLKFVLNGTKLKGLFSLVKIKPREGEHGEPWLLFKDHDAYEDPAWKVEEHAESVKSGKTLAELQASRKDAPIWRSNRAAAPDGTAVKRAARAKSAHADPIPRDATPMLATPVDAPFDDDDWLFELKWDGYRAIATIERDGVTLRSRTGKDLLHQFGEMRELVHAFRSVPIVVDGELCVLDANGKPDFQALQSRDKPVPGMKRHKPSPVTFVVFDCLYADGRDLRTRPLEERKRLLEQLIVPDHVVMYSKHVIGHGKELFALAERGGLEGIVGKQRSSPYRSTRSREWVKVKAKKRQEFVIGGYTEPRGSRKGFGALLVGYYDGDDLLYAGHVGTGYNEDSLKALTAKLEPLERKTSPFSNTPPKTNTPAHWVAPKLVAEVTFAEWTREGILRQPVYLGLRIDKDAKSVVREVEQHITPATRRAR</sequence>
<evidence type="ECO:0000256" key="5">
    <source>
        <dbReference type="SAM" id="MobiDB-lite"/>
    </source>
</evidence>
<dbReference type="GO" id="GO:0006281">
    <property type="term" value="P:DNA repair"/>
    <property type="evidence" value="ECO:0007669"/>
    <property type="project" value="InterPro"/>
</dbReference>
<dbReference type="NCBIfam" id="TIGR02779">
    <property type="entry name" value="NHEJ_ligase_lig"/>
    <property type="match status" value="1"/>
</dbReference>
<evidence type="ECO:0000256" key="3">
    <source>
        <dbReference type="ARBA" id="ARBA00022598"/>
    </source>
</evidence>
<dbReference type="NCBIfam" id="TIGR02777">
    <property type="entry name" value="LigD_PE_dom"/>
    <property type="match status" value="1"/>
</dbReference>
<dbReference type="GO" id="GO:0006310">
    <property type="term" value="P:DNA recombination"/>
    <property type="evidence" value="ECO:0007669"/>
    <property type="project" value="InterPro"/>
</dbReference>
<dbReference type="Proteomes" id="UP001317532">
    <property type="component" value="Chromosome"/>
</dbReference>
<dbReference type="Gene3D" id="3.30.1490.70">
    <property type="match status" value="1"/>
</dbReference>
<proteinExistence type="inferred from homology"/>
<dbReference type="Pfam" id="PF01068">
    <property type="entry name" value="DNA_ligase_A_M"/>
    <property type="match status" value="1"/>
</dbReference>
<dbReference type="Pfam" id="PF13298">
    <property type="entry name" value="LigD_N"/>
    <property type="match status" value="1"/>
</dbReference>
<evidence type="ECO:0000256" key="2">
    <source>
        <dbReference type="ARBA" id="ARBA00012727"/>
    </source>
</evidence>
<dbReference type="CDD" id="cd07971">
    <property type="entry name" value="OBF_DNA_ligase_LigD"/>
    <property type="match status" value="1"/>
</dbReference>
<dbReference type="SUPFAM" id="SSF50249">
    <property type="entry name" value="Nucleic acid-binding proteins"/>
    <property type="match status" value="1"/>
</dbReference>
<dbReference type="PANTHER" id="PTHR45674:SF4">
    <property type="entry name" value="DNA LIGASE 1"/>
    <property type="match status" value="1"/>
</dbReference>
<dbReference type="InterPro" id="IPR012310">
    <property type="entry name" value="DNA_ligase_ATP-dep_cent"/>
</dbReference>
<dbReference type="GO" id="GO:0003910">
    <property type="term" value="F:DNA ligase (ATP) activity"/>
    <property type="evidence" value="ECO:0007669"/>
    <property type="project" value="UniProtKB-EC"/>
</dbReference>
<dbReference type="InterPro" id="IPR012309">
    <property type="entry name" value="DNA_ligase_ATP-dep_C"/>
</dbReference>
<keyword evidence="8" id="KW-1185">Reference proteome</keyword>
<dbReference type="EMBL" id="AP025523">
    <property type="protein sequence ID" value="BDE08094.1"/>
    <property type="molecule type" value="Genomic_DNA"/>
</dbReference>
<feature type="region of interest" description="Disordered" evidence="5">
    <location>
        <begin position="1"/>
        <end position="48"/>
    </location>
</feature>
<organism evidence="7 8">
    <name type="scientific">Vulcanimicrobium alpinum</name>
    <dbReference type="NCBI Taxonomy" id="3016050"/>
    <lineage>
        <taxon>Bacteria</taxon>
        <taxon>Bacillati</taxon>
        <taxon>Vulcanimicrobiota</taxon>
        <taxon>Vulcanimicrobiia</taxon>
        <taxon>Vulcanimicrobiales</taxon>
        <taxon>Vulcanimicrobiaceae</taxon>
        <taxon>Vulcanimicrobium</taxon>
    </lineage>
</organism>
<evidence type="ECO:0000259" key="6">
    <source>
        <dbReference type="PROSITE" id="PS50160"/>
    </source>
</evidence>
<dbReference type="InterPro" id="IPR012340">
    <property type="entry name" value="NA-bd_OB-fold"/>
</dbReference>
<dbReference type="PANTHER" id="PTHR45674">
    <property type="entry name" value="DNA LIGASE 1/3 FAMILY MEMBER"/>
    <property type="match status" value="1"/>
</dbReference>
<gene>
    <name evidence="7" type="ORF">WPS_33700</name>
</gene>
<dbReference type="Pfam" id="PF04679">
    <property type="entry name" value="DNA_ligase_A_C"/>
    <property type="match status" value="1"/>
</dbReference>
<dbReference type="Gene3D" id="3.30.470.30">
    <property type="entry name" value="DNA ligase/mRNA capping enzyme"/>
    <property type="match status" value="1"/>
</dbReference>
<dbReference type="KEGG" id="vab:WPS_33700"/>
<dbReference type="SUPFAM" id="SSF56091">
    <property type="entry name" value="DNA ligase/mRNA capping enzyme, catalytic domain"/>
    <property type="match status" value="1"/>
</dbReference>
<keyword evidence="3" id="KW-0436">Ligase</keyword>
<comment type="similarity">
    <text evidence="1">Belongs to the ATP-dependent DNA ligase family.</text>
</comment>
<dbReference type="CDD" id="cd07906">
    <property type="entry name" value="Adenylation_DNA_ligase_LigD_LigC"/>
    <property type="match status" value="1"/>
</dbReference>
<dbReference type="Gene3D" id="2.40.50.140">
    <property type="entry name" value="Nucleic acid-binding proteins"/>
    <property type="match status" value="1"/>
</dbReference>
<dbReference type="EC" id="6.5.1.1" evidence="2"/>
<dbReference type="InterPro" id="IPR050191">
    <property type="entry name" value="ATP-dep_DNA_ligase"/>
</dbReference>
<dbReference type="InterPro" id="IPR014144">
    <property type="entry name" value="LigD_PE_domain"/>
</dbReference>
<evidence type="ECO:0000256" key="4">
    <source>
        <dbReference type="ARBA" id="ARBA00034003"/>
    </source>
</evidence>